<dbReference type="eggNOG" id="COG5001">
    <property type="taxonomic scope" value="Bacteria"/>
</dbReference>
<gene>
    <name evidence="3" type="ORF">DD728_04715</name>
    <name evidence="4" type="ORF">HY36_09210</name>
</gene>
<name>A0A059DXB6_9PROT</name>
<accession>A0A059DXB6</accession>
<feature type="domain" description="EAL" evidence="1">
    <location>
        <begin position="320"/>
        <end position="569"/>
    </location>
</feature>
<evidence type="ECO:0000313" key="6">
    <source>
        <dbReference type="Proteomes" id="UP000263957"/>
    </source>
</evidence>
<dbReference type="Gene3D" id="3.30.70.270">
    <property type="match status" value="1"/>
</dbReference>
<dbReference type="InterPro" id="IPR043128">
    <property type="entry name" value="Rev_trsase/Diguanyl_cyclase"/>
</dbReference>
<dbReference type="GO" id="GO:0071111">
    <property type="term" value="F:cyclic-guanylate-specific phosphodiesterase activity"/>
    <property type="evidence" value="ECO:0007669"/>
    <property type="project" value="InterPro"/>
</dbReference>
<dbReference type="Proteomes" id="UP000024547">
    <property type="component" value="Unassembled WGS sequence"/>
</dbReference>
<evidence type="ECO:0000313" key="4">
    <source>
        <dbReference type="EMBL" id="KCZ58546.1"/>
    </source>
</evidence>
<organism evidence="4 5">
    <name type="scientific">Hyphomonas atlantica</name>
    <dbReference type="NCBI Taxonomy" id="1280948"/>
    <lineage>
        <taxon>Bacteria</taxon>
        <taxon>Pseudomonadati</taxon>
        <taxon>Pseudomonadota</taxon>
        <taxon>Alphaproteobacteria</taxon>
        <taxon>Hyphomonadales</taxon>
        <taxon>Hyphomonadaceae</taxon>
        <taxon>Hyphomonas</taxon>
    </lineage>
</organism>
<sequence length="571" mass="63119">MKFRSTSWKHFPPLSVDDSFDALSAFFVSNPEATLCPVVDRRGRPNGFVSLQAFQRIISNPYGYALNQKRGLAAILDRNPLVLELNDDTASVFSSIRDKSDLLTNGLILVHDDGVYAGCLNALGVFHALTEIHANMLSDLKAEIVERERAEQTVRQLADTDPLTRILNRRAFIREVEALIHAQQPFTCALVDLDRFKPLNDRYGHAVGDHVLKELARRLSEAEGCRLACRLGGDEFAFIICDADASEIAARAQSAIVSPVETDLGLVSVGASIGLASYPDDAVDEVNLMYAADKAMIRIKSEGGGIAVFDRRMDLSDMDAQEFDKTIISAVKDNRFQPAVQPILDLRSHSVAGYEVLARWPNSGLKRQPSPKQFMPPVERLGLIDSFFWSMLNQALRWLPDGRSFLSFNVSPSQLTSLEFSDLFLNALRRHKVEPSRIELEITENVLFRNIDTSKQVLGKIVDAGVSLALDDFGTGYSSLSLLEELPFKKVKLDKSLLGKKSDSGVLPKVLTGSLKMCREMNLISCAEGVETSWQLEQLAARKCDLVQGFLIGRAVLCKELTSPSVITQAS</sequence>
<dbReference type="SMART" id="SM00267">
    <property type="entry name" value="GGDEF"/>
    <property type="match status" value="1"/>
</dbReference>
<dbReference type="Proteomes" id="UP000263957">
    <property type="component" value="Unassembled WGS sequence"/>
</dbReference>
<dbReference type="InterPro" id="IPR029787">
    <property type="entry name" value="Nucleotide_cyclase"/>
</dbReference>
<dbReference type="AlphaFoldDB" id="A0A059DXB6"/>
<dbReference type="InterPro" id="IPR001633">
    <property type="entry name" value="EAL_dom"/>
</dbReference>
<keyword evidence="5" id="KW-1185">Reference proteome</keyword>
<dbReference type="PROSITE" id="PS50887">
    <property type="entry name" value="GGDEF"/>
    <property type="match status" value="1"/>
</dbReference>
<dbReference type="PANTHER" id="PTHR33121">
    <property type="entry name" value="CYCLIC DI-GMP PHOSPHODIESTERASE PDEF"/>
    <property type="match status" value="1"/>
</dbReference>
<feature type="domain" description="GGDEF" evidence="2">
    <location>
        <begin position="184"/>
        <end position="311"/>
    </location>
</feature>
<dbReference type="PROSITE" id="PS50883">
    <property type="entry name" value="EAL"/>
    <property type="match status" value="1"/>
</dbReference>
<dbReference type="CDD" id="cd01948">
    <property type="entry name" value="EAL"/>
    <property type="match status" value="1"/>
</dbReference>
<dbReference type="NCBIfam" id="TIGR00254">
    <property type="entry name" value="GGDEF"/>
    <property type="match status" value="1"/>
</dbReference>
<evidence type="ECO:0000259" key="2">
    <source>
        <dbReference type="PROSITE" id="PS50887"/>
    </source>
</evidence>
<reference evidence="3 6" key="2">
    <citation type="journal article" date="2018" name="Nat. Biotechnol.">
        <title>A standardized bacterial taxonomy based on genome phylogeny substantially revises the tree of life.</title>
        <authorList>
            <person name="Parks D.H."/>
            <person name="Chuvochina M."/>
            <person name="Waite D.W."/>
            <person name="Rinke C."/>
            <person name="Skarshewski A."/>
            <person name="Chaumeil P.A."/>
            <person name="Hugenholtz P."/>
        </authorList>
    </citation>
    <scope>NUCLEOTIDE SEQUENCE [LARGE SCALE GENOMIC DNA]</scope>
    <source>
        <strain evidence="3">UBA10378</strain>
    </source>
</reference>
<evidence type="ECO:0000313" key="3">
    <source>
        <dbReference type="EMBL" id="HBQ48178.1"/>
    </source>
</evidence>
<proteinExistence type="predicted"/>
<dbReference type="OrthoDB" id="7279500at2"/>
<dbReference type="InterPro" id="IPR050706">
    <property type="entry name" value="Cyclic-di-GMP_PDE-like"/>
</dbReference>
<dbReference type="SUPFAM" id="SSF141868">
    <property type="entry name" value="EAL domain-like"/>
    <property type="match status" value="1"/>
</dbReference>
<protein>
    <submittedName>
        <fullName evidence="3">GGDEF domain-containing protein</fullName>
    </submittedName>
</protein>
<dbReference type="InterPro" id="IPR000160">
    <property type="entry name" value="GGDEF_dom"/>
</dbReference>
<dbReference type="EMBL" id="DOGS01000097">
    <property type="protein sequence ID" value="HBQ48178.1"/>
    <property type="molecule type" value="Genomic_DNA"/>
</dbReference>
<dbReference type="EMBL" id="AWFH01000056">
    <property type="protein sequence ID" value="KCZ58546.1"/>
    <property type="molecule type" value="Genomic_DNA"/>
</dbReference>
<dbReference type="STRING" id="1280948.HY36_09210"/>
<evidence type="ECO:0000313" key="5">
    <source>
        <dbReference type="Proteomes" id="UP000024547"/>
    </source>
</evidence>
<dbReference type="CDD" id="cd01949">
    <property type="entry name" value="GGDEF"/>
    <property type="match status" value="1"/>
</dbReference>
<dbReference type="RefSeq" id="WP_051602829.1">
    <property type="nucleotide sequence ID" value="NZ_AWFH01000056.1"/>
</dbReference>
<dbReference type="InterPro" id="IPR035919">
    <property type="entry name" value="EAL_sf"/>
</dbReference>
<dbReference type="SMART" id="SM00052">
    <property type="entry name" value="EAL"/>
    <property type="match status" value="1"/>
</dbReference>
<dbReference type="Pfam" id="PF00563">
    <property type="entry name" value="EAL"/>
    <property type="match status" value="1"/>
</dbReference>
<dbReference type="Pfam" id="PF00990">
    <property type="entry name" value="GGDEF"/>
    <property type="match status" value="1"/>
</dbReference>
<reference evidence="4 5" key="1">
    <citation type="journal article" date="2014" name="Antonie Van Leeuwenhoek">
        <title>Hyphomonas beringensis sp. nov. and Hyphomonas chukchiensis sp. nov., isolated from surface seawater of the Bering Sea and Chukchi Sea.</title>
        <authorList>
            <person name="Li C."/>
            <person name="Lai Q."/>
            <person name="Li G."/>
            <person name="Dong C."/>
            <person name="Wang J."/>
            <person name="Liao Y."/>
            <person name="Shao Z."/>
        </authorList>
    </citation>
    <scope>NUCLEOTIDE SEQUENCE [LARGE SCALE GENOMIC DNA]</scope>
    <source>
        <strain evidence="4 5">22II1-22F38</strain>
    </source>
</reference>
<evidence type="ECO:0000259" key="1">
    <source>
        <dbReference type="PROSITE" id="PS50883"/>
    </source>
</evidence>
<dbReference type="PANTHER" id="PTHR33121:SF79">
    <property type="entry name" value="CYCLIC DI-GMP PHOSPHODIESTERASE PDED-RELATED"/>
    <property type="match status" value="1"/>
</dbReference>
<dbReference type="PATRIC" id="fig|1280948.3.peg.2960"/>
<comment type="caution">
    <text evidence="4">The sequence shown here is derived from an EMBL/GenBank/DDBJ whole genome shotgun (WGS) entry which is preliminary data.</text>
</comment>
<dbReference type="SUPFAM" id="SSF55073">
    <property type="entry name" value="Nucleotide cyclase"/>
    <property type="match status" value="1"/>
</dbReference>
<dbReference type="Gene3D" id="3.20.20.450">
    <property type="entry name" value="EAL domain"/>
    <property type="match status" value="1"/>
</dbReference>